<dbReference type="PANTHER" id="PTHR28304">
    <property type="entry name" value="PEROXISOMAL MEMBRANE PROTEIN PEX29"/>
    <property type="match status" value="1"/>
</dbReference>
<evidence type="ECO:0000256" key="1">
    <source>
        <dbReference type="ARBA" id="ARBA00004141"/>
    </source>
</evidence>
<keyword evidence="4 6" id="KW-0472">Membrane</keyword>
<dbReference type="GO" id="GO:0007031">
    <property type="term" value="P:peroxisome organization"/>
    <property type="evidence" value="ECO:0007669"/>
    <property type="project" value="TreeGrafter"/>
</dbReference>
<dbReference type="GeneID" id="8048100"/>
<organism evidence="9 10">
    <name type="scientific">Candida dubliniensis (strain CD36 / ATCC MYA-646 / CBS 7987 / NCPF 3949 / NRRL Y-17841)</name>
    <name type="common">Yeast</name>
    <dbReference type="NCBI Taxonomy" id="573826"/>
    <lineage>
        <taxon>Eukaryota</taxon>
        <taxon>Fungi</taxon>
        <taxon>Dikarya</taxon>
        <taxon>Ascomycota</taxon>
        <taxon>Saccharomycotina</taxon>
        <taxon>Pichiomycetes</taxon>
        <taxon>Debaryomycetaceae</taxon>
        <taxon>Candida/Lodderomyces clade</taxon>
        <taxon>Candida</taxon>
    </lineage>
</organism>
<evidence type="ECO:0000259" key="7">
    <source>
        <dbReference type="Pfam" id="PF06398"/>
    </source>
</evidence>
<feature type="compositionally biased region" description="Low complexity" evidence="5">
    <location>
        <begin position="101"/>
        <end position="117"/>
    </location>
</feature>
<feature type="transmembrane region" description="Helical" evidence="6">
    <location>
        <begin position="338"/>
        <end position="357"/>
    </location>
</feature>
<keyword evidence="2 6" id="KW-0812">Transmembrane</keyword>
<dbReference type="InterPro" id="IPR010482">
    <property type="entry name" value="TECPR1-like_DysF"/>
</dbReference>
<proteinExistence type="predicted"/>
<name>B9WH40_CANDC</name>
<evidence type="ECO:0000256" key="4">
    <source>
        <dbReference type="ARBA" id="ARBA00023136"/>
    </source>
</evidence>
<comment type="subcellular location">
    <subcellularLocation>
        <location evidence="1">Membrane</location>
        <topology evidence="1">Multi-pass membrane protein</topology>
    </subcellularLocation>
</comment>
<dbReference type="OrthoDB" id="74314at2759"/>
<feature type="domain" description="TECPR1-like DysF" evidence="7">
    <location>
        <begin position="158"/>
        <end position="597"/>
    </location>
</feature>
<dbReference type="InterPro" id="IPR052816">
    <property type="entry name" value="Peroxisomal_Membrane_PEX28-32"/>
</dbReference>
<feature type="region of interest" description="Disordered" evidence="5">
    <location>
        <begin position="1"/>
        <end position="117"/>
    </location>
</feature>
<feature type="compositionally biased region" description="Polar residues" evidence="5">
    <location>
        <begin position="16"/>
        <end position="27"/>
    </location>
</feature>
<accession>B9WH40</accession>
<dbReference type="HOGENOM" id="CLU_023118_0_0_1"/>
<evidence type="ECO:0000313" key="9">
    <source>
        <dbReference type="EMBL" id="CAX41481.1"/>
    </source>
</evidence>
<gene>
    <name evidence="8" type="ordered locus">Cd36_50990</name>
    <name evidence="9" type="ORF">CD36_50990</name>
</gene>
<feature type="transmembrane region" description="Helical" evidence="6">
    <location>
        <begin position="198"/>
        <end position="223"/>
    </location>
</feature>
<dbReference type="CGD" id="CAL0000163686">
    <property type="gene designation" value="Cd36_50990"/>
</dbReference>
<dbReference type="eggNOG" id="ENOG502QQTF">
    <property type="taxonomic scope" value="Eukaryota"/>
</dbReference>
<sequence>MEQVSSILGNILSVEEGTTQPHSQSKTSSNRSSIDESSETLSKKPQRRSKDFDFSSFWKTSDKEQHDINTANSEGGGEGDSRIVGDKTSKKVPSNLLDPESNATTTPLPAPSSSSSAQYMADKLMEKVISMMISNEVVDEQTSKILQDRIQMQKQRPPLSIALMQNNSNELHRRNSDMYIFIDHVEKFFSWQDPFYTVGWLLIITHLILNPYLFSVLPLIQLITSTMVPHYLMIYPPDGVTNQEYLEVNPKPSDKPLNLYKVPKPVPLFSREFFMNFTDTQNFMTLNIKLFDFTVWLTSDYLYFKNEQITSGIYIICVALIFGNLYLMPYIVPFLLNHFIIVQLSFIFNIWAITAILHPYPRGLLLEWIYKEDTRLNFQHFVNKIEDKLTKFIVKTPTLEQSITNTNLQHATKDIGSSGDETLEDNDTKYVEIYELQKLNTKNKIWEAVGFTPNFYTTNDVTRRYNSVMQELEQNDKSHSHSNEDHHQELHKLPLHKRDTLSEISPPQNYKFIPSEKWKIDYDISTWVENNLIQDLVIVDDDEKWAYDVITEVNQDHDEMNGKQLDKAINEMTMDEIEKLTDLTKSTEFFRRRRWIRKVTRMNYKDFKEASVPLSSISAWV</sequence>
<feature type="transmembrane region" description="Helical" evidence="6">
    <location>
        <begin position="312"/>
        <end position="332"/>
    </location>
</feature>
<keyword evidence="10" id="KW-1185">Reference proteome</keyword>
<dbReference type="Pfam" id="PF06398">
    <property type="entry name" value="Pex24p"/>
    <property type="match status" value="1"/>
</dbReference>
<dbReference type="AlphaFoldDB" id="B9WH40"/>
<dbReference type="EMBL" id="FM992692">
    <property type="protein sequence ID" value="CAX41481.1"/>
    <property type="molecule type" value="Genomic_DNA"/>
</dbReference>
<dbReference type="KEGG" id="cdu:CD36_50990"/>
<dbReference type="RefSeq" id="XP_002420403.1">
    <property type="nucleotide sequence ID" value="XM_002420358.1"/>
</dbReference>
<evidence type="ECO:0000256" key="6">
    <source>
        <dbReference type="SAM" id="Phobius"/>
    </source>
</evidence>
<evidence type="ECO:0000256" key="2">
    <source>
        <dbReference type="ARBA" id="ARBA00022692"/>
    </source>
</evidence>
<evidence type="ECO:0000313" key="8">
    <source>
        <dbReference type="CGD" id="CAL0000163686"/>
    </source>
</evidence>
<feature type="compositionally biased region" description="Basic and acidic residues" evidence="5">
    <location>
        <begin position="79"/>
        <end position="89"/>
    </location>
</feature>
<reference evidence="9 10" key="1">
    <citation type="journal article" date="2009" name="Genome Res.">
        <title>Comparative genomics of the fungal pathogens Candida dubliniensis and Candida albicans.</title>
        <authorList>
            <person name="Jackson A.P."/>
            <person name="Gamble J.A."/>
            <person name="Yeomans T."/>
            <person name="Moran G.P."/>
            <person name="Saunders D."/>
            <person name="Harris D."/>
            <person name="Aslett M."/>
            <person name="Barrell J.F."/>
            <person name="Butler G."/>
            <person name="Citiulo F."/>
            <person name="Coleman D.C."/>
            <person name="de Groot P.W.J."/>
            <person name="Goodwin T.J."/>
            <person name="Quail M.A."/>
            <person name="McQuillan J."/>
            <person name="Munro C.A."/>
            <person name="Pain A."/>
            <person name="Poulter R.T."/>
            <person name="Rajandream M.A."/>
            <person name="Renauld H."/>
            <person name="Spiering M.J."/>
            <person name="Tivey A."/>
            <person name="Gow N.A.R."/>
            <person name="Barrell B."/>
            <person name="Sullivan D.J."/>
            <person name="Berriman M."/>
        </authorList>
    </citation>
    <scope>NUCLEOTIDE SEQUENCE [LARGE SCALE GENOMIC DNA]</scope>
    <source>
        <strain evidence="10">CD36 / ATCC MYA-646 / CBS 7987 / NCPF 3949 / NRRL Y-17841</strain>
    </source>
</reference>
<evidence type="ECO:0000256" key="5">
    <source>
        <dbReference type="SAM" id="MobiDB-lite"/>
    </source>
</evidence>
<dbReference type="VEuPathDB" id="FungiDB:CD36_50990"/>
<dbReference type="PANTHER" id="PTHR28304:SF2">
    <property type="entry name" value="PEROXISOMAL MEMBRANE PROTEIN PEX29"/>
    <property type="match status" value="1"/>
</dbReference>
<evidence type="ECO:0000256" key="3">
    <source>
        <dbReference type="ARBA" id="ARBA00022989"/>
    </source>
</evidence>
<protein>
    <submittedName>
        <fullName evidence="9">Peroxisomal integral membrane protein, putative</fullName>
    </submittedName>
</protein>
<dbReference type="GO" id="GO:0005778">
    <property type="term" value="C:peroxisomal membrane"/>
    <property type="evidence" value="ECO:0007669"/>
    <property type="project" value="UniProtKB-ARBA"/>
</dbReference>
<keyword evidence="3 6" id="KW-1133">Transmembrane helix</keyword>
<dbReference type="Proteomes" id="UP000002605">
    <property type="component" value="Chromosome 5"/>
</dbReference>
<evidence type="ECO:0000313" key="10">
    <source>
        <dbReference type="Proteomes" id="UP000002605"/>
    </source>
</evidence>